<dbReference type="CDD" id="cd05233">
    <property type="entry name" value="SDR_c"/>
    <property type="match status" value="1"/>
</dbReference>
<gene>
    <name evidence="3" type="ORF">NIES267_12170</name>
</gene>
<dbReference type="FunFam" id="3.40.50.720:FF:000084">
    <property type="entry name" value="Short-chain dehydrogenase reductase"/>
    <property type="match status" value="1"/>
</dbReference>
<dbReference type="PRINTS" id="PR00080">
    <property type="entry name" value="SDRFAMILY"/>
</dbReference>
<dbReference type="PRINTS" id="PR00081">
    <property type="entry name" value="GDHRDH"/>
</dbReference>
<dbReference type="EMBL" id="AP018227">
    <property type="protein sequence ID" value="BAY81740.1"/>
    <property type="molecule type" value="Genomic_DNA"/>
</dbReference>
<comment type="similarity">
    <text evidence="1">Belongs to the short-chain dehydrogenases/reductases (SDR) family.</text>
</comment>
<evidence type="ECO:0000256" key="1">
    <source>
        <dbReference type="ARBA" id="ARBA00006484"/>
    </source>
</evidence>
<dbReference type="Gene3D" id="3.40.50.720">
    <property type="entry name" value="NAD(P)-binding Rossmann-like Domain"/>
    <property type="match status" value="1"/>
</dbReference>
<dbReference type="InterPro" id="IPR020904">
    <property type="entry name" value="Sc_DH/Rdtase_CS"/>
</dbReference>
<dbReference type="Pfam" id="PF13561">
    <property type="entry name" value="adh_short_C2"/>
    <property type="match status" value="1"/>
</dbReference>
<name>A0A1Z4LKF7_9CYAN</name>
<dbReference type="PANTHER" id="PTHR24321">
    <property type="entry name" value="DEHYDROGENASES, SHORT CHAIN"/>
    <property type="match status" value="1"/>
</dbReference>
<sequence length="261" mass="28059">MNIKGKVALVTGGSSGMGCAAAINFAKNGAKVVVAARREDKGKKVVTQIKNFGGDACFVKTDVSNADEIRCLIEKTVEYYGRLDFAFNNAGTEGKFARMTELLESDWEQTITVNLKAVWLCMKYEIEQMLKQGSGGAIVNTSSWLAKGGLIGSTIYSASKAGLDGMVRPAALEYAADNIRINNINPGIIDTEMFRRFVTIGDSDALKPFINHIPAQRLGTSEDLAKTVIWLCSDAGSYITGQTISVDGGYGIPGHRVVSKE</sequence>
<keyword evidence="4" id="KW-1185">Reference proteome</keyword>
<protein>
    <submittedName>
        <fullName evidence="3">Short chain dehydrogenase</fullName>
    </submittedName>
</protein>
<evidence type="ECO:0000313" key="3">
    <source>
        <dbReference type="EMBL" id="BAY81740.1"/>
    </source>
</evidence>
<evidence type="ECO:0000313" key="4">
    <source>
        <dbReference type="Proteomes" id="UP000218418"/>
    </source>
</evidence>
<reference evidence="3 4" key="1">
    <citation type="submission" date="2017-06" db="EMBL/GenBank/DDBJ databases">
        <title>Genome sequencing of cyanobaciteial culture collection at National Institute for Environmental Studies (NIES).</title>
        <authorList>
            <person name="Hirose Y."/>
            <person name="Shimura Y."/>
            <person name="Fujisawa T."/>
            <person name="Nakamura Y."/>
            <person name="Kawachi M."/>
        </authorList>
    </citation>
    <scope>NUCLEOTIDE SEQUENCE [LARGE SCALE GENOMIC DNA]</scope>
    <source>
        <strain evidence="3 4">NIES-267</strain>
    </source>
</reference>
<proteinExistence type="inferred from homology"/>
<dbReference type="InterPro" id="IPR036291">
    <property type="entry name" value="NAD(P)-bd_dom_sf"/>
</dbReference>
<dbReference type="PROSITE" id="PS51257">
    <property type="entry name" value="PROKAR_LIPOPROTEIN"/>
    <property type="match status" value="1"/>
</dbReference>
<dbReference type="PANTHER" id="PTHR24321:SF11">
    <property type="entry name" value="BLR0893 PROTEIN"/>
    <property type="match status" value="1"/>
</dbReference>
<accession>A0A1Z4LKF7</accession>
<dbReference type="GO" id="GO:0016491">
    <property type="term" value="F:oxidoreductase activity"/>
    <property type="evidence" value="ECO:0007669"/>
    <property type="project" value="UniProtKB-KW"/>
</dbReference>
<dbReference type="Proteomes" id="UP000218418">
    <property type="component" value="Chromosome"/>
</dbReference>
<dbReference type="NCBIfam" id="NF005559">
    <property type="entry name" value="PRK07231.1"/>
    <property type="match status" value="1"/>
</dbReference>
<dbReference type="PROSITE" id="PS00061">
    <property type="entry name" value="ADH_SHORT"/>
    <property type="match status" value="1"/>
</dbReference>
<keyword evidence="2" id="KW-0560">Oxidoreductase</keyword>
<dbReference type="InterPro" id="IPR002347">
    <property type="entry name" value="SDR_fam"/>
</dbReference>
<dbReference type="SUPFAM" id="SSF51735">
    <property type="entry name" value="NAD(P)-binding Rossmann-fold domains"/>
    <property type="match status" value="1"/>
</dbReference>
<organism evidence="3 4">
    <name type="scientific">Calothrix parasitica NIES-267</name>
    <dbReference type="NCBI Taxonomy" id="1973488"/>
    <lineage>
        <taxon>Bacteria</taxon>
        <taxon>Bacillati</taxon>
        <taxon>Cyanobacteriota</taxon>
        <taxon>Cyanophyceae</taxon>
        <taxon>Nostocales</taxon>
        <taxon>Calotrichaceae</taxon>
        <taxon>Calothrix</taxon>
    </lineage>
</organism>
<dbReference type="OrthoDB" id="9803333at2"/>
<dbReference type="AlphaFoldDB" id="A0A1Z4LKF7"/>
<evidence type="ECO:0000256" key="2">
    <source>
        <dbReference type="ARBA" id="ARBA00023002"/>
    </source>
</evidence>